<gene>
    <name evidence="1" type="primary">BGBP_0</name>
    <name evidence="1" type="ORF">E2C01_095949</name>
</gene>
<evidence type="ECO:0000313" key="2">
    <source>
        <dbReference type="Proteomes" id="UP000324222"/>
    </source>
</evidence>
<comment type="caution">
    <text evidence="1">The sequence shown here is derived from an EMBL/GenBank/DDBJ whole genome shotgun (WGS) entry which is preliminary data.</text>
</comment>
<reference evidence="1 2" key="1">
    <citation type="submission" date="2019-05" db="EMBL/GenBank/DDBJ databases">
        <title>Another draft genome of Portunus trituberculatus and its Hox gene families provides insights of decapod evolution.</title>
        <authorList>
            <person name="Jeong J.-H."/>
            <person name="Song I."/>
            <person name="Kim S."/>
            <person name="Choi T."/>
            <person name="Kim D."/>
            <person name="Ryu S."/>
            <person name="Kim W."/>
        </authorList>
    </citation>
    <scope>NUCLEOTIDE SEQUENCE [LARGE SCALE GENOMIC DNA]</scope>
    <source>
        <tissue evidence="1">Muscle</tissue>
    </source>
</reference>
<name>A0A5B7K0Q2_PORTR</name>
<dbReference type="AlphaFoldDB" id="A0A5B7K0Q2"/>
<sequence length="122" mass="13466">MGQGDSYHYTRRASCQLSTEAKRHSEVFLPSSPRAYLDDELKITIDPVTNFWNFAGLDDSIDNPWTSGSKMAPFDQKVRFCYSSTSSLTLLWAAPVDSSLTASLKSLGPTIRHKPSSTSGTE</sequence>
<evidence type="ECO:0000313" key="1">
    <source>
        <dbReference type="EMBL" id="MPD00476.1"/>
    </source>
</evidence>
<proteinExistence type="predicted"/>
<dbReference type="EMBL" id="VSRR010123079">
    <property type="protein sequence ID" value="MPD00476.1"/>
    <property type="molecule type" value="Genomic_DNA"/>
</dbReference>
<accession>A0A5B7K0Q2</accession>
<protein>
    <submittedName>
        <fullName evidence="1">Beta-1,3-glucan-binding protein</fullName>
    </submittedName>
</protein>
<dbReference type="Proteomes" id="UP000324222">
    <property type="component" value="Unassembled WGS sequence"/>
</dbReference>
<organism evidence="1 2">
    <name type="scientific">Portunus trituberculatus</name>
    <name type="common">Swimming crab</name>
    <name type="synonym">Neptunus trituberculatus</name>
    <dbReference type="NCBI Taxonomy" id="210409"/>
    <lineage>
        <taxon>Eukaryota</taxon>
        <taxon>Metazoa</taxon>
        <taxon>Ecdysozoa</taxon>
        <taxon>Arthropoda</taxon>
        <taxon>Crustacea</taxon>
        <taxon>Multicrustacea</taxon>
        <taxon>Malacostraca</taxon>
        <taxon>Eumalacostraca</taxon>
        <taxon>Eucarida</taxon>
        <taxon>Decapoda</taxon>
        <taxon>Pleocyemata</taxon>
        <taxon>Brachyura</taxon>
        <taxon>Eubrachyura</taxon>
        <taxon>Portunoidea</taxon>
        <taxon>Portunidae</taxon>
        <taxon>Portuninae</taxon>
        <taxon>Portunus</taxon>
    </lineage>
</organism>
<keyword evidence="2" id="KW-1185">Reference proteome</keyword>
<dbReference type="OrthoDB" id="4781at2759"/>